<dbReference type="PROSITE" id="PS00041">
    <property type="entry name" value="HTH_ARAC_FAMILY_1"/>
    <property type="match status" value="1"/>
</dbReference>
<feature type="domain" description="Response regulatory" evidence="12">
    <location>
        <begin position="3"/>
        <end position="120"/>
    </location>
</feature>
<dbReference type="CDD" id="cd17536">
    <property type="entry name" value="REC_YesN-like"/>
    <property type="match status" value="1"/>
</dbReference>
<reference evidence="13" key="1">
    <citation type="submission" date="2020-07" db="EMBL/GenBank/DDBJ databases">
        <title>Vallitalea pronyensis genome.</title>
        <authorList>
            <person name="Postec A."/>
        </authorList>
    </citation>
    <scope>NUCLEOTIDE SEQUENCE</scope>
    <source>
        <strain evidence="13">FatNI3</strain>
    </source>
</reference>
<evidence type="ECO:0000259" key="11">
    <source>
        <dbReference type="PROSITE" id="PS01124"/>
    </source>
</evidence>
<evidence type="ECO:0000256" key="8">
    <source>
        <dbReference type="ARBA" id="ARBA00023163"/>
    </source>
</evidence>
<comment type="function">
    <text evidence="9">May play the central regulatory role in sporulation. It may be an element of the effector pathway responsible for the activation of sporulation genes in response to nutritional stress. Spo0A may act in concert with spo0H (a sigma factor) to control the expression of some genes that are critical to the sporulation process.</text>
</comment>
<comment type="subcellular location">
    <subcellularLocation>
        <location evidence="1">Cytoplasm</location>
    </subcellularLocation>
</comment>
<dbReference type="Gene3D" id="1.10.10.60">
    <property type="entry name" value="Homeodomain-like"/>
    <property type="match status" value="2"/>
</dbReference>
<dbReference type="Gene3D" id="3.40.50.2300">
    <property type="match status" value="1"/>
</dbReference>
<evidence type="ECO:0000256" key="7">
    <source>
        <dbReference type="ARBA" id="ARBA00023125"/>
    </source>
</evidence>
<dbReference type="InterPro" id="IPR011006">
    <property type="entry name" value="CheY-like_superfamily"/>
</dbReference>
<keyword evidence="5" id="KW-0902">Two-component regulatory system</keyword>
<dbReference type="InterPro" id="IPR018060">
    <property type="entry name" value="HTH_AraC"/>
</dbReference>
<dbReference type="Pfam" id="PF12833">
    <property type="entry name" value="HTH_18"/>
    <property type="match status" value="1"/>
</dbReference>
<dbReference type="InterPro" id="IPR009057">
    <property type="entry name" value="Homeodomain-like_sf"/>
</dbReference>
<organism evidence="13 14">
    <name type="scientific">Vallitalea pronyensis</name>
    <dbReference type="NCBI Taxonomy" id="1348613"/>
    <lineage>
        <taxon>Bacteria</taxon>
        <taxon>Bacillati</taxon>
        <taxon>Bacillota</taxon>
        <taxon>Clostridia</taxon>
        <taxon>Lachnospirales</taxon>
        <taxon>Vallitaleaceae</taxon>
        <taxon>Vallitalea</taxon>
    </lineage>
</organism>
<dbReference type="PROSITE" id="PS50110">
    <property type="entry name" value="RESPONSE_REGULATORY"/>
    <property type="match status" value="1"/>
</dbReference>
<dbReference type="SUPFAM" id="SSF52172">
    <property type="entry name" value="CheY-like"/>
    <property type="match status" value="1"/>
</dbReference>
<dbReference type="InterPro" id="IPR051552">
    <property type="entry name" value="HptR"/>
</dbReference>
<evidence type="ECO:0000313" key="14">
    <source>
        <dbReference type="Proteomes" id="UP000683246"/>
    </source>
</evidence>
<name>A0A8J8SJD4_9FIRM</name>
<dbReference type="Proteomes" id="UP000683246">
    <property type="component" value="Chromosome"/>
</dbReference>
<sequence>MYSLIIVDDEYISRNGLRQIIDWQSLGFSVKGIFEDGKDAMEYLKGNPVDVILTDIRMANVSGLDLAQYVKEHCPDVEVVFMSAYREFEYAQSAIRLNVFNYVIKPIAVSEITHVFNSLFKKLESFRQQTQKNDHYMALLKELKQEIFIGVSMGAINSEEEMSKRIKKIDKHMELEGTPCGLINMTLDEKTVERFLNEIWIYGVDTMSTALSNFLNFEENQLEYYVLSQMKTKTELFAISKGVMEESVFKDLLKRETHKASNNIKSFLGLDVKFTTPVCYSNAYRYLRAVNEEQIQEIEPISNKESFDESLFKNQENMLFTYLMSGETNLCRTLFMKMLRRLDGLGIQGIRNYFVSLMIKLDEQNLLPDNYKVSVVHSTIDYSQLFDLTSIDDFYHWGLVLFDQISTDYLHSDEEGVNLLHKATINKAKGYINEHVYSDISLNEVADYVHLSPVYFSRLFKEVEGMNYINYIVAARIKKSQELLKNPSLKIYEISEMVGYQNVRYFYKIYKNFTGETPTQYRKKCR</sequence>
<keyword evidence="3" id="KW-0963">Cytoplasm</keyword>
<proteinExistence type="predicted"/>
<evidence type="ECO:0000313" key="13">
    <source>
        <dbReference type="EMBL" id="QUI25362.1"/>
    </source>
</evidence>
<dbReference type="AlphaFoldDB" id="A0A8J8SJD4"/>
<keyword evidence="4 10" id="KW-0597">Phosphoprotein</keyword>
<feature type="domain" description="HTH araC/xylS-type" evidence="11">
    <location>
        <begin position="426"/>
        <end position="524"/>
    </location>
</feature>
<dbReference type="SUPFAM" id="SSF46689">
    <property type="entry name" value="Homeodomain-like"/>
    <property type="match status" value="2"/>
</dbReference>
<dbReference type="InterPro" id="IPR018062">
    <property type="entry name" value="HTH_AraC-typ_CS"/>
</dbReference>
<evidence type="ECO:0000256" key="4">
    <source>
        <dbReference type="ARBA" id="ARBA00022553"/>
    </source>
</evidence>
<dbReference type="SMART" id="SM00448">
    <property type="entry name" value="REC"/>
    <property type="match status" value="1"/>
</dbReference>
<evidence type="ECO:0000256" key="2">
    <source>
        <dbReference type="ARBA" id="ARBA00018672"/>
    </source>
</evidence>
<evidence type="ECO:0000256" key="3">
    <source>
        <dbReference type="ARBA" id="ARBA00022490"/>
    </source>
</evidence>
<evidence type="ECO:0000256" key="5">
    <source>
        <dbReference type="ARBA" id="ARBA00023012"/>
    </source>
</evidence>
<evidence type="ECO:0000256" key="10">
    <source>
        <dbReference type="PROSITE-ProRule" id="PRU00169"/>
    </source>
</evidence>
<dbReference type="GO" id="GO:0000160">
    <property type="term" value="P:phosphorelay signal transduction system"/>
    <property type="evidence" value="ECO:0007669"/>
    <property type="project" value="UniProtKB-KW"/>
</dbReference>
<dbReference type="GO" id="GO:0003700">
    <property type="term" value="F:DNA-binding transcription factor activity"/>
    <property type="evidence" value="ECO:0007669"/>
    <property type="project" value="InterPro"/>
</dbReference>
<dbReference type="GO" id="GO:0005737">
    <property type="term" value="C:cytoplasm"/>
    <property type="evidence" value="ECO:0007669"/>
    <property type="project" value="UniProtKB-SubCell"/>
</dbReference>
<dbReference type="InterPro" id="IPR001789">
    <property type="entry name" value="Sig_transdc_resp-reg_receiver"/>
</dbReference>
<feature type="modified residue" description="4-aspartylphosphate" evidence="10">
    <location>
        <position position="55"/>
    </location>
</feature>
<evidence type="ECO:0000256" key="6">
    <source>
        <dbReference type="ARBA" id="ARBA00023015"/>
    </source>
</evidence>
<gene>
    <name evidence="13" type="ORF">HZI73_25025</name>
</gene>
<dbReference type="Pfam" id="PF00072">
    <property type="entry name" value="Response_reg"/>
    <property type="match status" value="1"/>
</dbReference>
<evidence type="ECO:0000256" key="9">
    <source>
        <dbReference type="ARBA" id="ARBA00024867"/>
    </source>
</evidence>
<keyword evidence="7" id="KW-0238">DNA-binding</keyword>
<dbReference type="GO" id="GO:0043565">
    <property type="term" value="F:sequence-specific DNA binding"/>
    <property type="evidence" value="ECO:0007669"/>
    <property type="project" value="InterPro"/>
</dbReference>
<dbReference type="PANTHER" id="PTHR42713">
    <property type="entry name" value="HISTIDINE KINASE-RELATED"/>
    <property type="match status" value="1"/>
</dbReference>
<keyword evidence="6" id="KW-0805">Transcription regulation</keyword>
<dbReference type="PROSITE" id="PS01124">
    <property type="entry name" value="HTH_ARAC_FAMILY_2"/>
    <property type="match status" value="1"/>
</dbReference>
<keyword evidence="14" id="KW-1185">Reference proteome</keyword>
<evidence type="ECO:0000259" key="12">
    <source>
        <dbReference type="PROSITE" id="PS50110"/>
    </source>
</evidence>
<evidence type="ECO:0000256" key="1">
    <source>
        <dbReference type="ARBA" id="ARBA00004496"/>
    </source>
</evidence>
<dbReference type="SMART" id="SM00342">
    <property type="entry name" value="HTH_ARAC"/>
    <property type="match status" value="1"/>
</dbReference>
<dbReference type="EMBL" id="CP058649">
    <property type="protein sequence ID" value="QUI25362.1"/>
    <property type="molecule type" value="Genomic_DNA"/>
</dbReference>
<dbReference type="RefSeq" id="WP_212696065.1">
    <property type="nucleotide sequence ID" value="NZ_CP058649.1"/>
</dbReference>
<accession>A0A8J8SJD4</accession>
<dbReference type="PANTHER" id="PTHR42713:SF3">
    <property type="entry name" value="TRANSCRIPTIONAL REGULATORY PROTEIN HPTR"/>
    <property type="match status" value="1"/>
</dbReference>
<keyword evidence="8" id="KW-0804">Transcription</keyword>
<dbReference type="KEGG" id="vpy:HZI73_25025"/>
<protein>
    <recommendedName>
        <fullName evidence="2">Stage 0 sporulation protein A homolog</fullName>
    </recommendedName>
</protein>